<feature type="domain" description="Lipoyl-binding" evidence="11">
    <location>
        <begin position="86"/>
        <end position="162"/>
    </location>
</feature>
<keyword evidence="4 9" id="KW-0444">Lipid biosynthesis</keyword>
<dbReference type="FunFam" id="2.40.50.100:FF:000003">
    <property type="entry name" value="Acetyl-CoA carboxylase biotin carboxyl carrier protein"/>
    <property type="match status" value="1"/>
</dbReference>
<protein>
    <recommendedName>
        <fullName evidence="3 9">Biotin carboxyl carrier protein of acetyl-CoA carboxylase</fullName>
    </recommendedName>
</protein>
<dbReference type="EMBL" id="FNZQ01000006">
    <property type="protein sequence ID" value="SEL57009.1"/>
    <property type="molecule type" value="Genomic_DNA"/>
</dbReference>
<dbReference type="RefSeq" id="WP_092764330.1">
    <property type="nucleotide sequence ID" value="NZ_FNZQ01000006.1"/>
</dbReference>
<dbReference type="InterPro" id="IPR000089">
    <property type="entry name" value="Biotin_lipoyl"/>
</dbReference>
<evidence type="ECO:0000256" key="1">
    <source>
        <dbReference type="ARBA" id="ARBA00003761"/>
    </source>
</evidence>
<dbReference type="PRINTS" id="PR01071">
    <property type="entry name" value="ACOABIOTINCC"/>
</dbReference>
<evidence type="ECO:0000256" key="2">
    <source>
        <dbReference type="ARBA" id="ARBA00005194"/>
    </source>
</evidence>
<dbReference type="InterPro" id="IPR001249">
    <property type="entry name" value="AcCoA_biotinCC"/>
</dbReference>
<keyword evidence="8 9" id="KW-0092">Biotin</keyword>
<dbReference type="STRING" id="188906.SAMN04488526_2998"/>
<dbReference type="GO" id="GO:0003989">
    <property type="term" value="F:acetyl-CoA carboxylase activity"/>
    <property type="evidence" value="ECO:0007669"/>
    <property type="project" value="InterPro"/>
</dbReference>
<dbReference type="Gene3D" id="2.40.50.100">
    <property type="match status" value="1"/>
</dbReference>
<dbReference type="InterPro" id="IPR001882">
    <property type="entry name" value="Biotin_BS"/>
</dbReference>
<evidence type="ECO:0000256" key="9">
    <source>
        <dbReference type="RuleBase" id="RU364072"/>
    </source>
</evidence>
<dbReference type="SUPFAM" id="SSF51230">
    <property type="entry name" value="Single hybrid motif"/>
    <property type="match status" value="1"/>
</dbReference>
<dbReference type="OrthoDB" id="9811735at2"/>
<dbReference type="Pfam" id="PF00364">
    <property type="entry name" value="Biotin_lipoyl"/>
    <property type="match status" value="1"/>
</dbReference>
<comment type="pathway">
    <text evidence="2 9">Lipid metabolism; fatty acid biosynthesis.</text>
</comment>
<keyword evidence="5 9" id="KW-0276">Fatty acid metabolism</keyword>
<dbReference type="InterPro" id="IPR011053">
    <property type="entry name" value="Single_hybrid_motif"/>
</dbReference>
<keyword evidence="7 9" id="KW-0275">Fatty acid biosynthesis</keyword>
<name>A0A1H7RA36_9RHOB</name>
<feature type="region of interest" description="Disordered" evidence="10">
    <location>
        <begin position="58"/>
        <end position="90"/>
    </location>
</feature>
<accession>A0A1H7RA36</accession>
<dbReference type="Proteomes" id="UP000199283">
    <property type="component" value="Unassembled WGS sequence"/>
</dbReference>
<reference evidence="12 13" key="1">
    <citation type="submission" date="2016-10" db="EMBL/GenBank/DDBJ databases">
        <authorList>
            <person name="de Groot N.N."/>
        </authorList>
    </citation>
    <scope>NUCLEOTIDE SEQUENCE [LARGE SCALE GENOMIC DNA]</scope>
    <source>
        <strain evidence="12 13">DSM 14858</strain>
    </source>
</reference>
<dbReference type="PROSITE" id="PS00188">
    <property type="entry name" value="BIOTIN"/>
    <property type="match status" value="1"/>
</dbReference>
<dbReference type="AlphaFoldDB" id="A0A1H7RA36"/>
<evidence type="ECO:0000313" key="12">
    <source>
        <dbReference type="EMBL" id="SEL57009.1"/>
    </source>
</evidence>
<evidence type="ECO:0000256" key="10">
    <source>
        <dbReference type="SAM" id="MobiDB-lite"/>
    </source>
</evidence>
<keyword evidence="13" id="KW-1185">Reference proteome</keyword>
<organism evidence="12 13">
    <name type="scientific">Jannaschia helgolandensis</name>
    <dbReference type="NCBI Taxonomy" id="188906"/>
    <lineage>
        <taxon>Bacteria</taxon>
        <taxon>Pseudomonadati</taxon>
        <taxon>Pseudomonadota</taxon>
        <taxon>Alphaproteobacteria</taxon>
        <taxon>Rhodobacterales</taxon>
        <taxon>Roseobacteraceae</taxon>
        <taxon>Jannaschia</taxon>
    </lineage>
</organism>
<dbReference type="PANTHER" id="PTHR45266">
    <property type="entry name" value="OXALOACETATE DECARBOXYLASE ALPHA CHAIN"/>
    <property type="match status" value="1"/>
</dbReference>
<proteinExistence type="predicted"/>
<dbReference type="GO" id="GO:0006633">
    <property type="term" value="P:fatty acid biosynthetic process"/>
    <property type="evidence" value="ECO:0007669"/>
    <property type="project" value="UniProtKB-UniPathway"/>
</dbReference>
<dbReference type="PROSITE" id="PS50968">
    <property type="entry name" value="BIOTINYL_LIPOYL"/>
    <property type="match status" value="1"/>
</dbReference>
<gene>
    <name evidence="12" type="ORF">SAMN04488526_2998</name>
</gene>
<evidence type="ECO:0000313" key="13">
    <source>
        <dbReference type="Proteomes" id="UP000199283"/>
    </source>
</evidence>
<evidence type="ECO:0000259" key="11">
    <source>
        <dbReference type="PROSITE" id="PS50968"/>
    </source>
</evidence>
<evidence type="ECO:0000256" key="7">
    <source>
        <dbReference type="ARBA" id="ARBA00023160"/>
    </source>
</evidence>
<dbReference type="GO" id="GO:0009317">
    <property type="term" value="C:acetyl-CoA carboxylase complex"/>
    <property type="evidence" value="ECO:0007669"/>
    <property type="project" value="InterPro"/>
</dbReference>
<dbReference type="NCBIfam" id="TIGR00531">
    <property type="entry name" value="BCCP"/>
    <property type="match status" value="1"/>
</dbReference>
<dbReference type="PANTHER" id="PTHR45266:SF3">
    <property type="entry name" value="OXALOACETATE DECARBOXYLASE ALPHA CHAIN"/>
    <property type="match status" value="1"/>
</dbReference>
<evidence type="ECO:0000256" key="3">
    <source>
        <dbReference type="ARBA" id="ARBA00017562"/>
    </source>
</evidence>
<dbReference type="UniPathway" id="UPA00094"/>
<comment type="function">
    <text evidence="1 9">This protein is a component of the acetyl coenzyme A carboxylase complex; first, biotin carboxylase catalyzes the carboxylation of the carrier protein and then the transcarboxylase transfers the carboxyl group to form malonyl-CoA.</text>
</comment>
<sequence>MTKNHESDVAFIKALAELLRENDLSELEVSREYGEDDALNVRVARQLISAPVAAAQAPMQISAPHSPPALAPSSSATPQEDPAQDPGAVTSPMVGTAYLASEPGVANFIAVGDTVDEGQTLLIIEAMKTMNQIPSPRAGTVKRILVEDGAAVEYGAPLVILG</sequence>
<keyword evidence="6 9" id="KW-0443">Lipid metabolism</keyword>
<dbReference type="InterPro" id="IPR050709">
    <property type="entry name" value="Biotin_Carboxyl_Carrier/Decarb"/>
</dbReference>
<evidence type="ECO:0000256" key="5">
    <source>
        <dbReference type="ARBA" id="ARBA00022832"/>
    </source>
</evidence>
<evidence type="ECO:0000256" key="4">
    <source>
        <dbReference type="ARBA" id="ARBA00022516"/>
    </source>
</evidence>
<dbReference type="CDD" id="cd06850">
    <property type="entry name" value="biotinyl_domain"/>
    <property type="match status" value="1"/>
</dbReference>
<evidence type="ECO:0000256" key="6">
    <source>
        <dbReference type="ARBA" id="ARBA00023098"/>
    </source>
</evidence>
<evidence type="ECO:0000256" key="8">
    <source>
        <dbReference type="ARBA" id="ARBA00023267"/>
    </source>
</evidence>